<dbReference type="InterPro" id="IPR013324">
    <property type="entry name" value="RNA_pol_sigma_r3/r4-like"/>
</dbReference>
<dbReference type="NCBIfam" id="TIGR02937">
    <property type="entry name" value="sigma70-ECF"/>
    <property type="match status" value="1"/>
</dbReference>
<accession>A0A6M5Z2D3</accession>
<feature type="domain" description="RNA polymerase sigma-70 region 2" evidence="6">
    <location>
        <begin position="40"/>
        <end position="107"/>
    </location>
</feature>
<gene>
    <name evidence="8" type="ORF">FTUN_7537</name>
</gene>
<dbReference type="InterPro" id="IPR007627">
    <property type="entry name" value="RNA_pol_sigma70_r2"/>
</dbReference>
<dbReference type="KEGG" id="ftj:FTUN_7537"/>
<dbReference type="AlphaFoldDB" id="A0A6M5Z2D3"/>
<dbReference type="GO" id="GO:0003677">
    <property type="term" value="F:DNA binding"/>
    <property type="evidence" value="ECO:0007669"/>
    <property type="project" value="InterPro"/>
</dbReference>
<dbReference type="GO" id="GO:0016987">
    <property type="term" value="F:sigma factor activity"/>
    <property type="evidence" value="ECO:0007669"/>
    <property type="project" value="InterPro"/>
</dbReference>
<dbReference type="PANTHER" id="PTHR30332">
    <property type="entry name" value="PROBABLE GENERAL SECRETION PATHWAY PROTEIN D"/>
    <property type="match status" value="1"/>
</dbReference>
<dbReference type="RefSeq" id="WP_171474789.1">
    <property type="nucleotide sequence ID" value="NZ_CP053452.2"/>
</dbReference>
<organism evidence="8 9">
    <name type="scientific">Frigoriglobus tundricola</name>
    <dbReference type="NCBI Taxonomy" id="2774151"/>
    <lineage>
        <taxon>Bacteria</taxon>
        <taxon>Pseudomonadati</taxon>
        <taxon>Planctomycetota</taxon>
        <taxon>Planctomycetia</taxon>
        <taxon>Gemmatales</taxon>
        <taxon>Gemmataceae</taxon>
        <taxon>Frigoriglobus</taxon>
    </lineage>
</organism>
<keyword evidence="9" id="KW-1185">Reference proteome</keyword>
<dbReference type="GO" id="GO:0016020">
    <property type="term" value="C:membrane"/>
    <property type="evidence" value="ECO:0007669"/>
    <property type="project" value="UniProtKB-SubCell"/>
</dbReference>
<dbReference type="Pfam" id="PF04542">
    <property type="entry name" value="Sigma70_r2"/>
    <property type="match status" value="1"/>
</dbReference>
<dbReference type="InterPro" id="IPR014284">
    <property type="entry name" value="RNA_pol_sigma-70_dom"/>
</dbReference>
<feature type="transmembrane region" description="Helical" evidence="5">
    <location>
        <begin position="261"/>
        <end position="283"/>
    </location>
</feature>
<dbReference type="EMBL" id="CP053452">
    <property type="protein sequence ID" value="QJW99914.1"/>
    <property type="molecule type" value="Genomic_DNA"/>
</dbReference>
<dbReference type="Gene3D" id="1.10.10.10">
    <property type="entry name" value="Winged helix-like DNA-binding domain superfamily/Winged helix DNA-binding domain"/>
    <property type="match status" value="1"/>
</dbReference>
<evidence type="ECO:0000259" key="6">
    <source>
        <dbReference type="Pfam" id="PF04542"/>
    </source>
</evidence>
<keyword evidence="2" id="KW-0732">Signal</keyword>
<dbReference type="Proteomes" id="UP000503447">
    <property type="component" value="Chromosome"/>
</dbReference>
<dbReference type="Gene3D" id="1.10.1740.10">
    <property type="match status" value="1"/>
</dbReference>
<dbReference type="InterPro" id="IPR013325">
    <property type="entry name" value="RNA_pol_sigma_r2"/>
</dbReference>
<keyword evidence="3 5" id="KW-0472">Membrane</keyword>
<protein>
    <recommendedName>
        <fullName evidence="10">ECF RNA polymerase sigma factor SigE</fullName>
    </recommendedName>
</protein>
<dbReference type="PANTHER" id="PTHR30332:SF24">
    <property type="entry name" value="SECRETIN GSPD-RELATED"/>
    <property type="match status" value="1"/>
</dbReference>
<dbReference type="GO" id="GO:0009306">
    <property type="term" value="P:protein secretion"/>
    <property type="evidence" value="ECO:0007669"/>
    <property type="project" value="TreeGrafter"/>
</dbReference>
<evidence type="ECO:0000313" key="9">
    <source>
        <dbReference type="Proteomes" id="UP000503447"/>
    </source>
</evidence>
<evidence type="ECO:0000259" key="7">
    <source>
        <dbReference type="Pfam" id="PF08281"/>
    </source>
</evidence>
<keyword evidence="5" id="KW-0812">Transmembrane</keyword>
<dbReference type="InterPro" id="IPR013249">
    <property type="entry name" value="RNA_pol_sigma70_r4_t2"/>
</dbReference>
<evidence type="ECO:0000256" key="3">
    <source>
        <dbReference type="ARBA" id="ARBA00023136"/>
    </source>
</evidence>
<dbReference type="SUPFAM" id="SSF88659">
    <property type="entry name" value="Sigma3 and sigma4 domains of RNA polymerase sigma factors"/>
    <property type="match status" value="1"/>
</dbReference>
<dbReference type="InterPro" id="IPR038591">
    <property type="entry name" value="NolW-like_sf"/>
</dbReference>
<feature type="domain" description="RNA polymerase sigma factor 70 region 4 type 2" evidence="7">
    <location>
        <begin position="136"/>
        <end position="186"/>
    </location>
</feature>
<sequence>MNTVVQILDSLADAARTERTDGQLLDLFVRLRDEEGFAAIVRRHGPMVRAVCCRVLRNTADADDAFQAAFLVLARKAATIGTRHRLAQWLYGVAYNTARKLREANARRAKRECPLAAVTEPPMAPTDTRDEWLAVLDDELSRLSERYREVIVLCDLEGLTRRGAAQALGCPEGTVAGRLARARQLLAARLTARGVVPVAAVLALLTERSGAAVPPPILASVIRAVRIDVPAHAAASGLISRRVADTTEGVLRAMLTSKFRAIAPVVICSGLALACCVGAFHFASARPVPEAREPRFPPGAKPVAENPAATEKAQKVLTVIPLKTLEPEAIAKPLAKSFTGKGVTVSVLVGEKGLLIYADQKATVEIEQVLHLMGEERPKRASVIPLQKGANAGEIARELAKKYPKATFVPVADEGVVLVYADHLTTEKAGEFEPAERRHGNAPAVPAEKTLSIHFDNVAWKDVLDWYATETGLTMITTVKPTGSVTIKPGRDRKFTMAEVTDLINETMAQQKFILVRRRMTFFIHPADEKIDPTHVPRIALEDLPKRGRTEIVQVLLPIKGMVVTDTQYELKKLLTPFGQMVPLDKTNAILIMDTVGNIDRIVRILQLLGHIGEPLPSKPEPALKTEPVLITYALTKLKAAEVAGQLQVAFPRMRIIPLTAQNQIMVLGTPDEQFRLVDALRELEDKPHGAPNDAKPDPRAVPPAVKKFPFRMKSAKWDEVFDTYAKLSGLTPVLNVKLTGTFTYEPPAGREFTLVEITDIINEALARLKVILIRRGKTFVVLLADEKLDGSYFARVTLSELADRGRTELVEVSITLKELNLKEEEAKSELRKLLSPFGEIAFAKGHVFVLRDTAGNVLRILSAFKAPGKRELPWLKTEPIIDPHKPRMIIDPEVPPRKREHPLSIDAPSADKK</sequence>
<proteinExistence type="predicted"/>
<reference evidence="9" key="1">
    <citation type="submission" date="2020-05" db="EMBL/GenBank/DDBJ databases">
        <title>Frigoriglobus tundricola gen. nov., sp. nov., a psychrotolerant cellulolytic planctomycete of the family Gemmataceae with two divergent copies of 16S rRNA gene.</title>
        <authorList>
            <person name="Kulichevskaya I.S."/>
            <person name="Ivanova A.A."/>
            <person name="Naumoff D.G."/>
            <person name="Beletsky A.V."/>
            <person name="Rijpstra W.I.C."/>
            <person name="Sinninghe Damste J.S."/>
            <person name="Mardanov A.V."/>
            <person name="Ravin N.V."/>
            <person name="Dedysh S.N."/>
        </authorList>
    </citation>
    <scope>NUCLEOTIDE SEQUENCE [LARGE SCALE GENOMIC DNA]</scope>
    <source>
        <strain evidence="9">PL17</strain>
    </source>
</reference>
<evidence type="ECO:0000256" key="5">
    <source>
        <dbReference type="SAM" id="Phobius"/>
    </source>
</evidence>
<feature type="region of interest" description="Disordered" evidence="4">
    <location>
        <begin position="892"/>
        <end position="914"/>
    </location>
</feature>
<dbReference type="SUPFAM" id="SSF88946">
    <property type="entry name" value="Sigma2 domain of RNA polymerase sigma factors"/>
    <property type="match status" value="1"/>
</dbReference>
<evidence type="ECO:0000256" key="1">
    <source>
        <dbReference type="ARBA" id="ARBA00004370"/>
    </source>
</evidence>
<evidence type="ECO:0008006" key="10">
    <source>
        <dbReference type="Google" id="ProtNLM"/>
    </source>
</evidence>
<dbReference type="GO" id="GO:0006352">
    <property type="term" value="P:DNA-templated transcription initiation"/>
    <property type="evidence" value="ECO:0007669"/>
    <property type="project" value="InterPro"/>
</dbReference>
<dbReference type="GO" id="GO:0015627">
    <property type="term" value="C:type II protein secretion system complex"/>
    <property type="evidence" value="ECO:0007669"/>
    <property type="project" value="TreeGrafter"/>
</dbReference>
<evidence type="ECO:0000256" key="2">
    <source>
        <dbReference type="ARBA" id="ARBA00022729"/>
    </source>
</evidence>
<dbReference type="InterPro" id="IPR036388">
    <property type="entry name" value="WH-like_DNA-bd_sf"/>
</dbReference>
<evidence type="ECO:0000313" key="8">
    <source>
        <dbReference type="EMBL" id="QJW99914.1"/>
    </source>
</evidence>
<name>A0A6M5Z2D3_9BACT</name>
<dbReference type="InterPro" id="IPR050810">
    <property type="entry name" value="Bact_Secretion_Sys_Channel"/>
</dbReference>
<comment type="subcellular location">
    <subcellularLocation>
        <location evidence="1">Membrane</location>
    </subcellularLocation>
</comment>
<dbReference type="Pfam" id="PF08281">
    <property type="entry name" value="Sigma70_r4_2"/>
    <property type="match status" value="1"/>
</dbReference>
<dbReference type="CDD" id="cd06171">
    <property type="entry name" value="Sigma70_r4"/>
    <property type="match status" value="1"/>
</dbReference>
<dbReference type="Gene3D" id="3.30.1370.120">
    <property type="match status" value="1"/>
</dbReference>
<evidence type="ECO:0000256" key="4">
    <source>
        <dbReference type="SAM" id="MobiDB-lite"/>
    </source>
</evidence>
<keyword evidence="5" id="KW-1133">Transmembrane helix</keyword>